<dbReference type="PROSITE" id="PS50082">
    <property type="entry name" value="WD_REPEATS_2"/>
    <property type="match status" value="2"/>
</dbReference>
<dbReference type="GO" id="GO:0006281">
    <property type="term" value="P:DNA repair"/>
    <property type="evidence" value="ECO:0007669"/>
    <property type="project" value="UniProtKB-KW"/>
</dbReference>
<dbReference type="GO" id="GO:0005634">
    <property type="term" value="C:nucleus"/>
    <property type="evidence" value="ECO:0007669"/>
    <property type="project" value="UniProtKB-SubCell"/>
</dbReference>
<dbReference type="SMART" id="SM00320">
    <property type="entry name" value="WD40"/>
    <property type="match status" value="4"/>
</dbReference>
<evidence type="ECO:0000256" key="3">
    <source>
        <dbReference type="ARBA" id="ARBA00022574"/>
    </source>
</evidence>
<dbReference type="Proteomes" id="UP000492821">
    <property type="component" value="Unassembled WGS sequence"/>
</dbReference>
<evidence type="ECO:0000313" key="11">
    <source>
        <dbReference type="Proteomes" id="UP000492821"/>
    </source>
</evidence>
<feature type="repeat" description="WD" evidence="9">
    <location>
        <begin position="140"/>
        <end position="181"/>
    </location>
</feature>
<dbReference type="Pfam" id="PF24105">
    <property type="entry name" value="Beta-prop_CAF1B_HIR1"/>
    <property type="match status" value="1"/>
</dbReference>
<dbReference type="SUPFAM" id="SSF50978">
    <property type="entry name" value="WD40 repeat-like"/>
    <property type="match status" value="1"/>
</dbReference>
<dbReference type="Gene3D" id="2.130.10.10">
    <property type="entry name" value="YVTN repeat-like/Quinoprotein amine dehydrogenase"/>
    <property type="match status" value="2"/>
</dbReference>
<evidence type="ECO:0000259" key="10">
    <source>
        <dbReference type="Pfam" id="PF24105"/>
    </source>
</evidence>
<comment type="similarity">
    <text evidence="2">Belongs to the WD repeat HIR1 family.</text>
</comment>
<proteinExistence type="inferred from homology"/>
<feature type="domain" description="CAF1B/HIR1 beta-propeller" evidence="10">
    <location>
        <begin position="5"/>
        <end position="274"/>
    </location>
</feature>
<dbReference type="InterPro" id="IPR055410">
    <property type="entry name" value="Beta-prop_CAF1B_HIR1"/>
</dbReference>
<dbReference type="GO" id="GO:0006334">
    <property type="term" value="P:nucleosome assembly"/>
    <property type="evidence" value="ECO:0007669"/>
    <property type="project" value="TreeGrafter"/>
</dbReference>
<dbReference type="GO" id="GO:0033186">
    <property type="term" value="C:CAF-1 complex"/>
    <property type="evidence" value="ECO:0007669"/>
    <property type="project" value="TreeGrafter"/>
</dbReference>
<dbReference type="WBParaSite" id="Pan_g3522.t1">
    <property type="protein sequence ID" value="Pan_g3522.t1"/>
    <property type="gene ID" value="Pan_g3522"/>
</dbReference>
<keyword evidence="7" id="KW-0234">DNA repair</keyword>
<keyword evidence="6" id="KW-0156">Chromatin regulator</keyword>
<evidence type="ECO:0000256" key="1">
    <source>
        <dbReference type="ARBA" id="ARBA00004123"/>
    </source>
</evidence>
<sequence>MTFLRTYMPEIAWFDSRAPILAVDIQQVDVPKERVREFERDTERYYKLATVSTQSDVRIWDFCFGRDGQLFTDFIANLEGHNGTVNCCKFSPNGEMLATGDTFGALLVWYHSDEPLPPAPLDDYELPPNRENWKQQKKIKIRHDSDVTCVAWSPNSQFIASGSNDDSVSVFDVVNGKRLWMIRNFRHFPVGLAWDPRGKFLMSLSTDRRFDIIEATKGKQLRTAYAVEGLETKFGSNVESHATGQYKLYHDSQLAAFSRTMDFSPCGELLFTPSKFDF</sequence>
<reference evidence="12" key="2">
    <citation type="submission" date="2020-10" db="UniProtKB">
        <authorList>
            <consortium name="WormBaseParasite"/>
        </authorList>
    </citation>
    <scope>IDENTIFICATION</scope>
</reference>
<reference evidence="11" key="1">
    <citation type="journal article" date="2013" name="Genetics">
        <title>The draft genome and transcriptome of Panagrellus redivivus are shaped by the harsh demands of a free-living lifestyle.</title>
        <authorList>
            <person name="Srinivasan J."/>
            <person name="Dillman A.R."/>
            <person name="Macchietto M.G."/>
            <person name="Heikkinen L."/>
            <person name="Lakso M."/>
            <person name="Fracchia K.M."/>
            <person name="Antoshechkin I."/>
            <person name="Mortazavi A."/>
            <person name="Wong G."/>
            <person name="Sternberg P.W."/>
        </authorList>
    </citation>
    <scope>NUCLEOTIDE SEQUENCE [LARGE SCALE GENOMIC DNA]</scope>
    <source>
        <strain evidence="11">MT8872</strain>
    </source>
</reference>
<feature type="repeat" description="WD" evidence="9">
    <location>
        <begin position="78"/>
        <end position="109"/>
    </location>
</feature>
<keyword evidence="3 9" id="KW-0853">WD repeat</keyword>
<keyword evidence="5" id="KW-0227">DNA damage</keyword>
<accession>A0A7E4VX67</accession>
<evidence type="ECO:0000256" key="5">
    <source>
        <dbReference type="ARBA" id="ARBA00022763"/>
    </source>
</evidence>
<evidence type="ECO:0000256" key="2">
    <source>
        <dbReference type="ARBA" id="ARBA00007306"/>
    </source>
</evidence>
<keyword evidence="4" id="KW-0677">Repeat</keyword>
<evidence type="ECO:0000256" key="7">
    <source>
        <dbReference type="ARBA" id="ARBA00023204"/>
    </source>
</evidence>
<dbReference type="PANTHER" id="PTHR15271:SF4">
    <property type="entry name" value="CHROMATIN ASSEMBLY FACTOR 1 SUBUNIT B"/>
    <property type="match status" value="1"/>
</dbReference>
<keyword evidence="8" id="KW-0539">Nucleus</keyword>
<dbReference type="InterPro" id="IPR045145">
    <property type="entry name" value="PTHR15271"/>
</dbReference>
<evidence type="ECO:0000256" key="8">
    <source>
        <dbReference type="ARBA" id="ARBA00023242"/>
    </source>
</evidence>
<keyword evidence="11" id="KW-1185">Reference proteome</keyword>
<evidence type="ECO:0000256" key="9">
    <source>
        <dbReference type="PROSITE-ProRule" id="PRU00221"/>
    </source>
</evidence>
<dbReference type="AlphaFoldDB" id="A0A7E4VX67"/>
<evidence type="ECO:0000256" key="4">
    <source>
        <dbReference type="ARBA" id="ARBA00022737"/>
    </source>
</evidence>
<dbReference type="InterPro" id="IPR001680">
    <property type="entry name" value="WD40_rpt"/>
</dbReference>
<dbReference type="InterPro" id="IPR015943">
    <property type="entry name" value="WD40/YVTN_repeat-like_dom_sf"/>
</dbReference>
<dbReference type="GO" id="GO:0006335">
    <property type="term" value="P:DNA replication-dependent chromatin assembly"/>
    <property type="evidence" value="ECO:0007669"/>
    <property type="project" value="InterPro"/>
</dbReference>
<comment type="subcellular location">
    <subcellularLocation>
        <location evidence="1">Nucleus</location>
    </subcellularLocation>
</comment>
<dbReference type="PROSITE" id="PS50294">
    <property type="entry name" value="WD_REPEATS_REGION"/>
    <property type="match status" value="2"/>
</dbReference>
<name>A0A7E4VX67_PANRE</name>
<dbReference type="InterPro" id="IPR036322">
    <property type="entry name" value="WD40_repeat_dom_sf"/>
</dbReference>
<protein>
    <submittedName>
        <fullName evidence="12">WD_REPEATS_REGION domain-containing protein</fullName>
    </submittedName>
</protein>
<evidence type="ECO:0000256" key="6">
    <source>
        <dbReference type="ARBA" id="ARBA00022853"/>
    </source>
</evidence>
<evidence type="ECO:0000313" key="12">
    <source>
        <dbReference type="WBParaSite" id="Pan_g3522.t1"/>
    </source>
</evidence>
<dbReference type="PANTHER" id="PTHR15271">
    <property type="entry name" value="CHROMATIN ASSEMBLY FACTOR 1 SUBUNIT B"/>
    <property type="match status" value="1"/>
</dbReference>
<organism evidence="11 12">
    <name type="scientific">Panagrellus redivivus</name>
    <name type="common">Microworm</name>
    <dbReference type="NCBI Taxonomy" id="6233"/>
    <lineage>
        <taxon>Eukaryota</taxon>
        <taxon>Metazoa</taxon>
        <taxon>Ecdysozoa</taxon>
        <taxon>Nematoda</taxon>
        <taxon>Chromadorea</taxon>
        <taxon>Rhabditida</taxon>
        <taxon>Tylenchina</taxon>
        <taxon>Panagrolaimomorpha</taxon>
        <taxon>Panagrolaimoidea</taxon>
        <taxon>Panagrolaimidae</taxon>
        <taxon>Panagrellus</taxon>
    </lineage>
</organism>